<name>A0A1R4K5W5_9MICO</name>
<dbReference type="InterPro" id="IPR052376">
    <property type="entry name" value="Oxidative_Scav/Glycosyltrans"/>
</dbReference>
<feature type="coiled-coil region" evidence="1">
    <location>
        <begin position="116"/>
        <end position="161"/>
    </location>
</feature>
<dbReference type="InterPro" id="IPR056003">
    <property type="entry name" value="CT398_CC_hairpin"/>
</dbReference>
<dbReference type="Gene3D" id="1.10.287.1490">
    <property type="match status" value="1"/>
</dbReference>
<organism evidence="4 5">
    <name type="scientific">Mycetocola reblochoni REB411</name>
    <dbReference type="NCBI Taxonomy" id="1255698"/>
    <lineage>
        <taxon>Bacteria</taxon>
        <taxon>Bacillati</taxon>
        <taxon>Actinomycetota</taxon>
        <taxon>Actinomycetes</taxon>
        <taxon>Micrococcales</taxon>
        <taxon>Microbacteriaceae</taxon>
        <taxon>Mycetocola</taxon>
    </lineage>
</organism>
<reference evidence="5" key="1">
    <citation type="submission" date="2017-02" db="EMBL/GenBank/DDBJ databases">
        <authorList>
            <person name="Dridi B."/>
        </authorList>
    </citation>
    <scope>NUCLEOTIDE SEQUENCE [LARGE SCALE GENOMIC DNA]</scope>
    <source>
        <strain evidence="5">EB411</strain>
    </source>
</reference>
<evidence type="ECO:0000259" key="2">
    <source>
        <dbReference type="Pfam" id="PF02591"/>
    </source>
</evidence>
<dbReference type="PANTHER" id="PTHR39082:SF1">
    <property type="entry name" value="SCAVENGER RECEPTOR CLASS A MEMBER 3"/>
    <property type="match status" value="1"/>
</dbReference>
<sequence>MKATVTEQKRLLDLQQIDNALNTLRHRARSLPQDAHIRTLTAERDGHRIELARHVGAQEDIASEQAKLEADSAMVEQRLDRDRTRLAAGGSAKDAQALEAEIQSLVARRGVLDEVLLEVMERAEAAEARVTEARDVDGRLGEELTRAAAEREAELDRLNAETASNLGQRQALADLVDADLLALYEQRRARGGIGAALLRQRACGGCTITLTGADLEEVRRAPADEVVQCPECSCILVRTEESGIW</sequence>
<gene>
    <name evidence="4" type="ORF">FM119_11570</name>
</gene>
<dbReference type="InterPro" id="IPR003743">
    <property type="entry name" value="Zf-RING_7"/>
</dbReference>
<evidence type="ECO:0000313" key="4">
    <source>
        <dbReference type="EMBL" id="SJN39707.1"/>
    </source>
</evidence>
<dbReference type="Pfam" id="PF24481">
    <property type="entry name" value="CT398_CC"/>
    <property type="match status" value="1"/>
</dbReference>
<dbReference type="RefSeq" id="WP_087138315.1">
    <property type="nucleotide sequence ID" value="NZ_FUKR01000066.1"/>
</dbReference>
<dbReference type="PANTHER" id="PTHR39082">
    <property type="entry name" value="PHOSPHOLIPASE C-BETA-2-RELATED"/>
    <property type="match status" value="1"/>
</dbReference>
<dbReference type="OrthoDB" id="9784388at2"/>
<evidence type="ECO:0000256" key="1">
    <source>
        <dbReference type="SAM" id="Coils"/>
    </source>
</evidence>
<dbReference type="EMBL" id="FUKR01000066">
    <property type="protein sequence ID" value="SJN39707.1"/>
    <property type="molecule type" value="Genomic_DNA"/>
</dbReference>
<proteinExistence type="predicted"/>
<dbReference type="AlphaFoldDB" id="A0A1R4K5W5"/>
<accession>A0A1R4K5W5</accession>
<evidence type="ECO:0000313" key="5">
    <source>
        <dbReference type="Proteomes" id="UP000196778"/>
    </source>
</evidence>
<feature type="domain" description="CT398-like coiled coil hairpin" evidence="3">
    <location>
        <begin position="14"/>
        <end position="192"/>
    </location>
</feature>
<keyword evidence="1" id="KW-0175">Coiled coil</keyword>
<dbReference type="Pfam" id="PF02591">
    <property type="entry name" value="Zn_ribbon_9"/>
    <property type="match status" value="1"/>
</dbReference>
<protein>
    <submittedName>
        <fullName evidence="4">Uncharacterized protein</fullName>
    </submittedName>
</protein>
<keyword evidence="5" id="KW-1185">Reference proteome</keyword>
<feature type="domain" description="C4-type zinc ribbon" evidence="2">
    <location>
        <begin position="202"/>
        <end position="236"/>
    </location>
</feature>
<evidence type="ECO:0000259" key="3">
    <source>
        <dbReference type="Pfam" id="PF24481"/>
    </source>
</evidence>
<dbReference type="Proteomes" id="UP000196778">
    <property type="component" value="Unassembled WGS sequence"/>
</dbReference>